<feature type="domain" description="FHA" evidence="2">
    <location>
        <begin position="54"/>
        <end position="107"/>
    </location>
</feature>
<protein>
    <recommendedName>
        <fullName evidence="2">FHA domain-containing protein</fullName>
    </recommendedName>
</protein>
<sequence length="143" mass="14683">MVPDAVALPGSALPGTVMMDIVPAAVPAAEVTTVATGWLLELADGQSVAVTGSIVLGRDPAPVTRRAATMVSVQDPARSVSKSHALIELIDGALWITDLHSTNGVSLVDAHGERTPLDPGIRAPLTGRQSLTLGEFTVDVSRA</sequence>
<dbReference type="PROSITE" id="PS50006">
    <property type="entry name" value="FHA_DOMAIN"/>
    <property type="match status" value="1"/>
</dbReference>
<dbReference type="SUPFAM" id="SSF49879">
    <property type="entry name" value="SMAD/FHA domain"/>
    <property type="match status" value="1"/>
</dbReference>
<dbReference type="AlphaFoldDB" id="A0A317ZTA0"/>
<name>A0A317ZTA0_9MICO</name>
<accession>A0A317ZTA0</accession>
<evidence type="ECO:0000256" key="1">
    <source>
        <dbReference type="ARBA" id="ARBA00022553"/>
    </source>
</evidence>
<keyword evidence="4" id="KW-1185">Reference proteome</keyword>
<dbReference type="InterPro" id="IPR000253">
    <property type="entry name" value="FHA_dom"/>
</dbReference>
<organism evidence="3 4">
    <name type="scientific">Cryobacterium arcticum</name>
    <dbReference type="NCBI Taxonomy" id="670052"/>
    <lineage>
        <taxon>Bacteria</taxon>
        <taxon>Bacillati</taxon>
        <taxon>Actinomycetota</taxon>
        <taxon>Actinomycetes</taxon>
        <taxon>Micrococcales</taxon>
        <taxon>Microbacteriaceae</taxon>
        <taxon>Cryobacterium</taxon>
    </lineage>
</organism>
<evidence type="ECO:0000259" key="2">
    <source>
        <dbReference type="PROSITE" id="PS50006"/>
    </source>
</evidence>
<dbReference type="Proteomes" id="UP000246722">
    <property type="component" value="Unassembled WGS sequence"/>
</dbReference>
<reference evidence="3 4" key="1">
    <citation type="submission" date="2018-05" db="EMBL/GenBank/DDBJ databases">
        <title>Genetic diversity of glacier-inhabiting Cryobacterium bacteria in China and description of Cryobacterium mengkeensis sp. nov. and Arthrobacter glacialis sp. nov.</title>
        <authorList>
            <person name="Liu Q."/>
            <person name="Xin Y.-H."/>
        </authorList>
    </citation>
    <scope>NUCLEOTIDE SEQUENCE [LARGE SCALE GENOMIC DNA]</scope>
    <source>
        <strain evidence="3 4">SK-1</strain>
    </source>
</reference>
<comment type="caution">
    <text evidence="3">The sequence shown here is derived from an EMBL/GenBank/DDBJ whole genome shotgun (WGS) entry which is preliminary data.</text>
</comment>
<proteinExistence type="predicted"/>
<evidence type="ECO:0000313" key="4">
    <source>
        <dbReference type="Proteomes" id="UP000246722"/>
    </source>
</evidence>
<dbReference type="InterPro" id="IPR008984">
    <property type="entry name" value="SMAD_FHA_dom_sf"/>
</dbReference>
<dbReference type="EMBL" id="QHLY01000012">
    <property type="protein sequence ID" value="PXA67934.1"/>
    <property type="molecule type" value="Genomic_DNA"/>
</dbReference>
<evidence type="ECO:0000313" key="3">
    <source>
        <dbReference type="EMBL" id="PXA67934.1"/>
    </source>
</evidence>
<gene>
    <name evidence="3" type="ORF">CTB96_14820</name>
</gene>
<dbReference type="Gene3D" id="2.60.200.20">
    <property type="match status" value="1"/>
</dbReference>
<keyword evidence="1" id="KW-0597">Phosphoprotein</keyword>
<dbReference type="Pfam" id="PF00498">
    <property type="entry name" value="FHA"/>
    <property type="match status" value="1"/>
</dbReference>